<dbReference type="Gene3D" id="2.130.10.10">
    <property type="entry name" value="YVTN repeat-like/Quinoprotein amine dehydrogenase"/>
    <property type="match status" value="1"/>
</dbReference>
<organism evidence="5 6">
    <name type="scientific">Sphingobacterium haloxyli</name>
    <dbReference type="NCBI Taxonomy" id="2100533"/>
    <lineage>
        <taxon>Bacteria</taxon>
        <taxon>Pseudomonadati</taxon>
        <taxon>Bacteroidota</taxon>
        <taxon>Sphingobacteriia</taxon>
        <taxon>Sphingobacteriales</taxon>
        <taxon>Sphingobacteriaceae</taxon>
        <taxon>Sphingobacterium</taxon>
    </lineage>
</organism>
<evidence type="ECO:0000256" key="2">
    <source>
        <dbReference type="ARBA" id="ARBA00023136"/>
    </source>
</evidence>
<comment type="caution">
    <text evidence="5">The sequence shown here is derived from an EMBL/GenBank/DDBJ whole genome shotgun (WGS) entry which is preliminary data.</text>
</comment>
<dbReference type="EMBL" id="PVBQ01000019">
    <property type="protein sequence ID" value="PRD45582.1"/>
    <property type="molecule type" value="Genomic_DNA"/>
</dbReference>
<reference evidence="5 6" key="1">
    <citation type="submission" date="2018-02" db="EMBL/GenBank/DDBJ databases">
        <title>The draft genome of Sphingobacterium sp. 5JN-11.</title>
        <authorList>
            <person name="Liu L."/>
            <person name="Li L."/>
            <person name="Liang L."/>
            <person name="Zhang X."/>
            <person name="Wang T."/>
        </authorList>
    </citation>
    <scope>NUCLEOTIDE SEQUENCE [LARGE SCALE GENOMIC DNA]</scope>
    <source>
        <strain evidence="5 6">5JN-11</strain>
    </source>
</reference>
<feature type="transmembrane region" description="Helical" evidence="3">
    <location>
        <begin position="20"/>
        <end position="40"/>
    </location>
</feature>
<keyword evidence="3" id="KW-0812">Transmembrane</keyword>
<name>A0A2S9IYH5_9SPHI</name>
<dbReference type="OrthoDB" id="9771071at2"/>
<protein>
    <recommendedName>
        <fullName evidence="4">Bacterial surface antigen (D15) domain-containing protein</fullName>
    </recommendedName>
</protein>
<accession>A0A2S9IYH5</accession>
<dbReference type="Gene3D" id="2.40.160.50">
    <property type="entry name" value="membrane protein fhac: a member of the omp85/tpsb transporter family"/>
    <property type="match status" value="1"/>
</dbReference>
<feature type="domain" description="Bacterial surface antigen (D15)" evidence="4">
    <location>
        <begin position="399"/>
        <end position="632"/>
    </location>
</feature>
<dbReference type="Proteomes" id="UP000239711">
    <property type="component" value="Unassembled WGS sequence"/>
</dbReference>
<dbReference type="GO" id="GO:0019867">
    <property type="term" value="C:outer membrane"/>
    <property type="evidence" value="ECO:0007669"/>
    <property type="project" value="InterPro"/>
</dbReference>
<evidence type="ECO:0000313" key="5">
    <source>
        <dbReference type="EMBL" id="PRD45582.1"/>
    </source>
</evidence>
<dbReference type="SUPFAM" id="SSF69322">
    <property type="entry name" value="Tricorn protease domain 2"/>
    <property type="match status" value="1"/>
</dbReference>
<sequence>MGIEHKQLISALRNIEFKKLSWITSTVAYILAVLGMYVPFDVSAQQAPNGDEIGLLIAAGGRSAWYSGQHFIISSVVEAEPIYKITNTHTEKPYYFTLSDDGRYLIYSIKTKEQKITYIHDLNSKGALVQTLPFAIESTAFNSHVCKAFFVHSKTFWGARLTAFDTKDWHKLAERYITDLTNSIAVDADGSQLLAAAKSVVRVIDAETLNTEKVNWETSRLKKLVYDPTNNRYYASVNHKNVIEVRDLLKDRVVHTIRGGKGQIEQLAYGLENQLVSLDDLGNLNVWDLHNKKRQLAKSNVRAFNQLGNGRLSFLTEKWEFSNHGKEASLGIPPDSAFMSRRTGNVGIAPIPIIAYGPETSLVLGLGMSFIFAPPMDSTATDSHFFRPSSLTPSLSYGFKGQLQATLSSAYFSKKGWHLSNRIDYLMNNRSQFFGLGNNVKQDVSALYRNHIFSWESVLTKTIGHRFFAGIAALIRHDSPLDFEASESLALPDDKGGFTIGIGPILRFDTRNDVIFPTTGNYFDISFTRFGDWIGSDYAYSDLKIDYRGYHSLPILTEGTTLAVQAQYHGTFNGDVPFYQLPYLSADRLLRGVWRNLYIDRQAFAVQGELRSNFTNIDPRFGYVLFAGAGDVATNFLKAYDPRLIGVFGLGVRKQLVPKLKLQSRIDCSINTRGDIGVFGGVGVAF</sequence>
<comment type="subcellular location">
    <subcellularLocation>
        <location evidence="1">Membrane</location>
    </subcellularLocation>
</comment>
<evidence type="ECO:0000313" key="6">
    <source>
        <dbReference type="Proteomes" id="UP000239711"/>
    </source>
</evidence>
<evidence type="ECO:0000256" key="1">
    <source>
        <dbReference type="ARBA" id="ARBA00004370"/>
    </source>
</evidence>
<keyword evidence="6" id="KW-1185">Reference proteome</keyword>
<dbReference type="InterPro" id="IPR015943">
    <property type="entry name" value="WD40/YVTN_repeat-like_dom_sf"/>
</dbReference>
<dbReference type="RefSeq" id="WP_105718383.1">
    <property type="nucleotide sequence ID" value="NZ_PVBQ01000019.1"/>
</dbReference>
<evidence type="ECO:0000259" key="4">
    <source>
        <dbReference type="Pfam" id="PF01103"/>
    </source>
</evidence>
<evidence type="ECO:0000256" key="3">
    <source>
        <dbReference type="SAM" id="Phobius"/>
    </source>
</evidence>
<keyword evidence="3" id="KW-1133">Transmembrane helix</keyword>
<dbReference type="InterPro" id="IPR000184">
    <property type="entry name" value="Bac_surfAg_D15"/>
</dbReference>
<proteinExistence type="predicted"/>
<gene>
    <name evidence="5" type="ORF">C5745_17895</name>
</gene>
<dbReference type="AlphaFoldDB" id="A0A2S9IYH5"/>
<dbReference type="Pfam" id="PF01103">
    <property type="entry name" value="Omp85"/>
    <property type="match status" value="1"/>
</dbReference>
<keyword evidence="2 3" id="KW-0472">Membrane</keyword>